<comment type="caution">
    <text evidence="4">The sequence shown here is derived from an EMBL/GenBank/DDBJ whole genome shotgun (WGS) entry which is preliminary data.</text>
</comment>
<reference evidence="4 5" key="1">
    <citation type="submission" date="2024-01" db="EMBL/GenBank/DDBJ databases">
        <title>Genome assemblies of Stephania.</title>
        <authorList>
            <person name="Yang L."/>
        </authorList>
    </citation>
    <scope>NUCLEOTIDE SEQUENCE [LARGE SCALE GENOMIC DNA]</scope>
    <source>
        <strain evidence="4">QJT</strain>
        <tissue evidence="4">Leaf</tissue>
    </source>
</reference>
<evidence type="ECO:0000313" key="5">
    <source>
        <dbReference type="Proteomes" id="UP001417504"/>
    </source>
</evidence>
<dbReference type="Proteomes" id="UP001417504">
    <property type="component" value="Unassembled WGS sequence"/>
</dbReference>
<evidence type="ECO:0000256" key="3">
    <source>
        <dbReference type="ARBA" id="ARBA00023004"/>
    </source>
</evidence>
<dbReference type="GO" id="GO:0044550">
    <property type="term" value="P:secondary metabolite biosynthetic process"/>
    <property type="evidence" value="ECO:0007669"/>
    <property type="project" value="UniProtKB-ARBA"/>
</dbReference>
<dbReference type="GO" id="GO:0004497">
    <property type="term" value="F:monooxygenase activity"/>
    <property type="evidence" value="ECO:0007669"/>
    <property type="project" value="InterPro"/>
</dbReference>
<dbReference type="GO" id="GO:0020037">
    <property type="term" value="F:heme binding"/>
    <property type="evidence" value="ECO:0007669"/>
    <property type="project" value="InterPro"/>
</dbReference>
<keyword evidence="3" id="KW-0408">Iron</keyword>
<dbReference type="GO" id="GO:0005506">
    <property type="term" value="F:iron ion binding"/>
    <property type="evidence" value="ECO:0007669"/>
    <property type="project" value="InterPro"/>
</dbReference>
<dbReference type="Gene3D" id="1.10.630.10">
    <property type="entry name" value="Cytochrome P450"/>
    <property type="match status" value="1"/>
</dbReference>
<evidence type="ECO:0008006" key="6">
    <source>
        <dbReference type="Google" id="ProtNLM"/>
    </source>
</evidence>
<dbReference type="SUPFAM" id="SSF48264">
    <property type="entry name" value="Cytochrome P450"/>
    <property type="match status" value="1"/>
</dbReference>
<proteinExistence type="inferred from homology"/>
<keyword evidence="2" id="KW-0479">Metal-binding</keyword>
<sequence length="199" mass="23347">MKTHDLIFASRPNSQFADKLLYGKDIAFSPYGGYWRQIRLVATLQLFSNFEVQSFKPIREQETALMIDKIRQSCEHCHENITSSCSVNVYEVLMSLTNDVVCMEALGEKYSQKRERRMFRELLSVFLDVLRTFNVGDFVPWLAWVNHFNGLNAKAEREFKDLDCFLEKVIQDHVDRREKESVISVGDDYEDFVDVLLRI</sequence>
<keyword evidence="5" id="KW-1185">Reference proteome</keyword>
<comment type="similarity">
    <text evidence="1">Belongs to the cytochrome P450 family.</text>
</comment>
<evidence type="ECO:0000256" key="1">
    <source>
        <dbReference type="ARBA" id="ARBA00010617"/>
    </source>
</evidence>
<dbReference type="EMBL" id="JBBNAE010000010">
    <property type="protein sequence ID" value="KAK9090286.1"/>
    <property type="molecule type" value="Genomic_DNA"/>
</dbReference>
<name>A0AAP0HN03_9MAGN</name>
<protein>
    <recommendedName>
        <fullName evidence="6">Cytochrome P450</fullName>
    </recommendedName>
</protein>
<dbReference type="InterPro" id="IPR001128">
    <property type="entry name" value="Cyt_P450"/>
</dbReference>
<dbReference type="GO" id="GO:0016705">
    <property type="term" value="F:oxidoreductase activity, acting on paired donors, with incorporation or reduction of molecular oxygen"/>
    <property type="evidence" value="ECO:0007669"/>
    <property type="project" value="InterPro"/>
</dbReference>
<gene>
    <name evidence="4" type="ORF">Sjap_023463</name>
</gene>
<evidence type="ECO:0000313" key="4">
    <source>
        <dbReference type="EMBL" id="KAK9090286.1"/>
    </source>
</evidence>
<dbReference type="PANTHER" id="PTHR47955:SF15">
    <property type="entry name" value="CYTOCHROME P450 71A2-LIKE"/>
    <property type="match status" value="1"/>
</dbReference>
<evidence type="ECO:0000256" key="2">
    <source>
        <dbReference type="ARBA" id="ARBA00022723"/>
    </source>
</evidence>
<accession>A0AAP0HN03</accession>
<organism evidence="4 5">
    <name type="scientific">Stephania japonica</name>
    <dbReference type="NCBI Taxonomy" id="461633"/>
    <lineage>
        <taxon>Eukaryota</taxon>
        <taxon>Viridiplantae</taxon>
        <taxon>Streptophyta</taxon>
        <taxon>Embryophyta</taxon>
        <taxon>Tracheophyta</taxon>
        <taxon>Spermatophyta</taxon>
        <taxon>Magnoliopsida</taxon>
        <taxon>Ranunculales</taxon>
        <taxon>Menispermaceae</taxon>
        <taxon>Menispermoideae</taxon>
        <taxon>Cissampelideae</taxon>
        <taxon>Stephania</taxon>
    </lineage>
</organism>
<dbReference type="PANTHER" id="PTHR47955">
    <property type="entry name" value="CYTOCHROME P450 FAMILY 71 PROTEIN"/>
    <property type="match status" value="1"/>
</dbReference>
<dbReference type="Pfam" id="PF00067">
    <property type="entry name" value="p450"/>
    <property type="match status" value="1"/>
</dbReference>
<dbReference type="AlphaFoldDB" id="A0AAP0HN03"/>
<dbReference type="InterPro" id="IPR036396">
    <property type="entry name" value="Cyt_P450_sf"/>
</dbReference>